<gene>
    <name evidence="3" type="ORF">GCM10009422_22960</name>
</gene>
<accession>A0ABP3S4C8</accession>
<feature type="transmembrane region" description="Helical" evidence="1">
    <location>
        <begin position="93"/>
        <end position="118"/>
    </location>
</feature>
<keyword evidence="1" id="KW-0472">Membrane</keyword>
<name>A0ABP3S4C8_9CAUL</name>
<keyword evidence="1" id="KW-0812">Transmembrane</keyword>
<evidence type="ECO:0000313" key="4">
    <source>
        <dbReference type="Proteomes" id="UP001501352"/>
    </source>
</evidence>
<dbReference type="EMBL" id="BAAAGA010000005">
    <property type="protein sequence ID" value="GAA0625718.1"/>
    <property type="molecule type" value="Genomic_DNA"/>
</dbReference>
<sequence>MVTQLTPEAHQRVADAIVRAEAQTSGEIFCVLSRQVSSYRNVSLAWAAAAALLLPLALIPLGFEPSWVPGFSDGWEAAHLAARELTIGQAIGAYALIQSAVFIVVLLITSIPLVRLLVTPRSIRRARVRRAALEQFLAHGLHVTERRTGVLIFAAIEDHQVEIIADEGIHSKVDREVWADAAEALAAALKRNDPVEGFEAAIGLCGEVLAEHFPPSTGDRNELADRLVII</sequence>
<keyword evidence="4" id="KW-1185">Reference proteome</keyword>
<evidence type="ECO:0000259" key="2">
    <source>
        <dbReference type="Pfam" id="PF04536"/>
    </source>
</evidence>
<dbReference type="Pfam" id="PF04536">
    <property type="entry name" value="TPM_phosphatase"/>
    <property type="match status" value="1"/>
</dbReference>
<dbReference type="InterPro" id="IPR007621">
    <property type="entry name" value="TPM_dom"/>
</dbReference>
<protein>
    <submittedName>
        <fullName evidence="3">TPM domain-containing protein</fullName>
    </submittedName>
</protein>
<evidence type="ECO:0000256" key="1">
    <source>
        <dbReference type="SAM" id="Phobius"/>
    </source>
</evidence>
<feature type="transmembrane region" description="Helical" evidence="1">
    <location>
        <begin position="44"/>
        <end position="63"/>
    </location>
</feature>
<evidence type="ECO:0000313" key="3">
    <source>
        <dbReference type="EMBL" id="GAA0625718.1"/>
    </source>
</evidence>
<dbReference type="RefSeq" id="WP_343793877.1">
    <property type="nucleotide sequence ID" value="NZ_BAAAGA010000005.1"/>
</dbReference>
<comment type="caution">
    <text evidence="3">The sequence shown here is derived from an EMBL/GenBank/DDBJ whole genome shotgun (WGS) entry which is preliminary data.</text>
</comment>
<keyword evidence="1" id="KW-1133">Transmembrane helix</keyword>
<proteinExistence type="predicted"/>
<dbReference type="Proteomes" id="UP001501352">
    <property type="component" value="Unassembled WGS sequence"/>
</dbReference>
<feature type="domain" description="TPM" evidence="2">
    <location>
        <begin position="118"/>
        <end position="203"/>
    </location>
</feature>
<dbReference type="Gene3D" id="3.10.310.50">
    <property type="match status" value="1"/>
</dbReference>
<organism evidence="3 4">
    <name type="scientific">Brevundimonas kwangchunensis</name>
    <dbReference type="NCBI Taxonomy" id="322163"/>
    <lineage>
        <taxon>Bacteria</taxon>
        <taxon>Pseudomonadati</taxon>
        <taxon>Pseudomonadota</taxon>
        <taxon>Alphaproteobacteria</taxon>
        <taxon>Caulobacterales</taxon>
        <taxon>Caulobacteraceae</taxon>
        <taxon>Brevundimonas</taxon>
    </lineage>
</organism>
<reference evidence="4" key="1">
    <citation type="journal article" date="2019" name="Int. J. Syst. Evol. Microbiol.">
        <title>The Global Catalogue of Microorganisms (GCM) 10K type strain sequencing project: providing services to taxonomists for standard genome sequencing and annotation.</title>
        <authorList>
            <consortium name="The Broad Institute Genomics Platform"/>
            <consortium name="The Broad Institute Genome Sequencing Center for Infectious Disease"/>
            <person name="Wu L."/>
            <person name="Ma J."/>
        </authorList>
    </citation>
    <scope>NUCLEOTIDE SEQUENCE [LARGE SCALE GENOMIC DNA]</scope>
    <source>
        <strain evidence="4">JCM 12928</strain>
    </source>
</reference>